<accession>A0A4Y7JEL1</accession>
<dbReference type="OMA" id="MEAVCIS"/>
<evidence type="ECO:0000256" key="2">
    <source>
        <dbReference type="ARBA" id="ARBA00001933"/>
    </source>
</evidence>
<keyword evidence="7" id="KW-1185">Reference proteome</keyword>
<evidence type="ECO:0000259" key="5">
    <source>
        <dbReference type="Pfam" id="PF00464"/>
    </source>
</evidence>
<dbReference type="AlphaFoldDB" id="A0A4Y7JEL1"/>
<dbReference type="PANTHER" id="PTHR11680:SF28">
    <property type="entry name" value="SERINE HYDROXYMETHYLTRANSFERASE, MITOCHONDRIAL"/>
    <property type="match status" value="1"/>
</dbReference>
<protein>
    <recommendedName>
        <fullName evidence="5">Serine hydroxymethyltransferase-like domain-containing protein</fullName>
    </recommendedName>
</protein>
<dbReference type="GO" id="GO:0030170">
    <property type="term" value="F:pyridoxal phosphate binding"/>
    <property type="evidence" value="ECO:0007669"/>
    <property type="project" value="TreeGrafter"/>
</dbReference>
<evidence type="ECO:0000313" key="7">
    <source>
        <dbReference type="Proteomes" id="UP000316621"/>
    </source>
</evidence>
<feature type="domain" description="Serine hydroxymethyltransferase-like" evidence="5">
    <location>
        <begin position="11"/>
        <end position="111"/>
    </location>
</feature>
<dbReference type="InterPro" id="IPR049943">
    <property type="entry name" value="Ser_HO-MeTrfase-like"/>
</dbReference>
<reference evidence="6 7" key="1">
    <citation type="journal article" date="2018" name="Science">
        <title>The opium poppy genome and morphinan production.</title>
        <authorList>
            <person name="Guo L."/>
            <person name="Winzer T."/>
            <person name="Yang X."/>
            <person name="Li Y."/>
            <person name="Ning Z."/>
            <person name="He Z."/>
            <person name="Teodor R."/>
            <person name="Lu Y."/>
            <person name="Bowser T.A."/>
            <person name="Graham I.A."/>
            <person name="Ye K."/>
        </authorList>
    </citation>
    <scope>NUCLEOTIDE SEQUENCE [LARGE SCALE GENOMIC DNA]</scope>
    <source>
        <strain evidence="7">cv. HN1</strain>
        <tissue evidence="6">Leaves</tissue>
    </source>
</reference>
<dbReference type="Pfam" id="PF00464">
    <property type="entry name" value="SHMT"/>
    <property type="match status" value="1"/>
</dbReference>
<dbReference type="InterPro" id="IPR039429">
    <property type="entry name" value="SHMT-like_dom"/>
</dbReference>
<keyword evidence="3" id="KW-0663">Pyridoxal phosphate</keyword>
<evidence type="ECO:0000256" key="4">
    <source>
        <dbReference type="SAM" id="Coils"/>
    </source>
</evidence>
<dbReference type="STRING" id="3469.A0A4Y7JEL1"/>
<dbReference type="GO" id="GO:0046653">
    <property type="term" value="P:tetrahydrofolate metabolic process"/>
    <property type="evidence" value="ECO:0007669"/>
    <property type="project" value="TreeGrafter"/>
</dbReference>
<comment type="catalytic activity">
    <reaction evidence="1">
        <text>(6R)-5,10-methylene-5,6,7,8-tetrahydrofolate + glycine + H2O = (6S)-5,6,7,8-tetrahydrofolate + L-serine</text>
        <dbReference type="Rhea" id="RHEA:15481"/>
        <dbReference type="ChEBI" id="CHEBI:15377"/>
        <dbReference type="ChEBI" id="CHEBI:15636"/>
        <dbReference type="ChEBI" id="CHEBI:33384"/>
        <dbReference type="ChEBI" id="CHEBI:57305"/>
        <dbReference type="ChEBI" id="CHEBI:57453"/>
        <dbReference type="EC" id="2.1.2.1"/>
    </reaction>
</comment>
<evidence type="ECO:0000256" key="3">
    <source>
        <dbReference type="ARBA" id="ARBA00022898"/>
    </source>
</evidence>
<gene>
    <name evidence="6" type="ORF">C5167_005383</name>
</gene>
<dbReference type="EMBL" id="CM010718">
    <property type="protein sequence ID" value="RZC58075.1"/>
    <property type="molecule type" value="Genomic_DNA"/>
</dbReference>
<organism evidence="6 7">
    <name type="scientific">Papaver somniferum</name>
    <name type="common">Opium poppy</name>
    <dbReference type="NCBI Taxonomy" id="3469"/>
    <lineage>
        <taxon>Eukaryota</taxon>
        <taxon>Viridiplantae</taxon>
        <taxon>Streptophyta</taxon>
        <taxon>Embryophyta</taxon>
        <taxon>Tracheophyta</taxon>
        <taxon>Spermatophyta</taxon>
        <taxon>Magnoliopsida</taxon>
        <taxon>Ranunculales</taxon>
        <taxon>Papaveraceae</taxon>
        <taxon>Papaveroideae</taxon>
        <taxon>Papaver</taxon>
    </lineage>
</organism>
<dbReference type="Proteomes" id="UP000316621">
    <property type="component" value="Chromosome 4"/>
</dbReference>
<dbReference type="PANTHER" id="PTHR11680">
    <property type="entry name" value="SERINE HYDROXYMETHYLTRANSFERASE"/>
    <property type="match status" value="1"/>
</dbReference>
<dbReference type="InterPro" id="IPR015422">
    <property type="entry name" value="PyrdxlP-dep_Trfase_small"/>
</dbReference>
<proteinExistence type="predicted"/>
<evidence type="ECO:0000313" key="6">
    <source>
        <dbReference type="EMBL" id="RZC58075.1"/>
    </source>
</evidence>
<sequence>MYGIEANAFDGSANTPEYKNCQKQILKNARRLAKALEDLGYGIVTGGTDNHLVVVNIGTKGIDAQTVLKVMEAVCISAGRHTRPDTITMGSLALTSRGFIEEHFAMVADFIDQAVSLALKIRNSCGSVVDDALMTILLKKNKEVEKQIQALKGTILQYASKFPQVGNNEQKE</sequence>
<dbReference type="Gramene" id="RZC58075">
    <property type="protein sequence ID" value="RZC58075"/>
    <property type="gene ID" value="C5167_005383"/>
</dbReference>
<dbReference type="GO" id="GO:0005739">
    <property type="term" value="C:mitochondrion"/>
    <property type="evidence" value="ECO:0007669"/>
    <property type="project" value="TreeGrafter"/>
</dbReference>
<dbReference type="InterPro" id="IPR015424">
    <property type="entry name" value="PyrdxlP-dep_Trfase"/>
</dbReference>
<dbReference type="Gene3D" id="3.90.1150.10">
    <property type="entry name" value="Aspartate Aminotransferase, domain 1"/>
    <property type="match status" value="1"/>
</dbReference>
<comment type="cofactor">
    <cofactor evidence="2">
        <name>pyridoxal 5'-phosphate</name>
        <dbReference type="ChEBI" id="CHEBI:597326"/>
    </cofactor>
</comment>
<dbReference type="SUPFAM" id="SSF53383">
    <property type="entry name" value="PLP-dependent transferases"/>
    <property type="match status" value="1"/>
</dbReference>
<feature type="coiled-coil region" evidence="4">
    <location>
        <begin position="134"/>
        <end position="161"/>
    </location>
</feature>
<evidence type="ECO:0000256" key="1">
    <source>
        <dbReference type="ARBA" id="ARBA00001528"/>
    </source>
</evidence>
<dbReference type="GO" id="GO:0004372">
    <property type="term" value="F:glycine hydroxymethyltransferase activity"/>
    <property type="evidence" value="ECO:0007669"/>
    <property type="project" value="UniProtKB-EC"/>
</dbReference>
<name>A0A4Y7JEL1_PAPSO</name>
<keyword evidence="4" id="KW-0175">Coiled coil</keyword>
<dbReference type="GO" id="GO:0019264">
    <property type="term" value="P:glycine biosynthetic process from serine"/>
    <property type="evidence" value="ECO:0007669"/>
    <property type="project" value="TreeGrafter"/>
</dbReference>